<dbReference type="SUPFAM" id="SSF54637">
    <property type="entry name" value="Thioesterase/thiol ester dehydrase-isomerase"/>
    <property type="match status" value="1"/>
</dbReference>
<dbReference type="EMBL" id="VLLK01000001">
    <property type="protein sequence ID" value="TWJ09934.1"/>
    <property type="molecule type" value="Genomic_DNA"/>
</dbReference>
<comment type="caution">
    <text evidence="3">The sequence shown here is derived from an EMBL/GenBank/DDBJ whole genome shotgun (WGS) entry which is preliminary data.</text>
</comment>
<dbReference type="InterPro" id="IPR006683">
    <property type="entry name" value="Thioestr_dom"/>
</dbReference>
<accession>A0A562UWC6</accession>
<keyword evidence="1" id="KW-0378">Hydrolase</keyword>
<dbReference type="InterPro" id="IPR029069">
    <property type="entry name" value="HotDog_dom_sf"/>
</dbReference>
<dbReference type="GO" id="GO:0016289">
    <property type="term" value="F:acyl-CoA hydrolase activity"/>
    <property type="evidence" value="ECO:0007669"/>
    <property type="project" value="UniProtKB-ARBA"/>
</dbReference>
<proteinExistence type="predicted"/>
<dbReference type="AlphaFoldDB" id="A0A562UWC6"/>
<dbReference type="STRING" id="476157.GCA_001663155_01767"/>
<dbReference type="OrthoDB" id="9813282at2"/>
<keyword evidence="4" id="KW-1185">Reference proteome</keyword>
<dbReference type="Gene3D" id="3.10.129.10">
    <property type="entry name" value="Hotdog Thioesterase"/>
    <property type="match status" value="1"/>
</dbReference>
<dbReference type="Pfam" id="PF03061">
    <property type="entry name" value="4HBT"/>
    <property type="match status" value="1"/>
</dbReference>
<evidence type="ECO:0000256" key="1">
    <source>
        <dbReference type="ARBA" id="ARBA00022801"/>
    </source>
</evidence>
<dbReference type="RefSeq" id="WP_067600018.1">
    <property type="nucleotide sequence ID" value="NZ_CP015963.1"/>
</dbReference>
<reference evidence="3 4" key="1">
    <citation type="submission" date="2019-07" db="EMBL/GenBank/DDBJ databases">
        <title>Genomic Encyclopedia of Archaeal and Bacterial Type Strains, Phase II (KMG-II): from individual species to whole genera.</title>
        <authorList>
            <person name="Goeker M."/>
        </authorList>
    </citation>
    <scope>NUCLEOTIDE SEQUENCE [LARGE SCALE GENOMIC DNA]</scope>
    <source>
        <strain evidence="3 4">ATCC BAA-2084</strain>
    </source>
</reference>
<name>A0A562UWC6_9SPHN</name>
<dbReference type="InterPro" id="IPR003736">
    <property type="entry name" value="PAAI_dom"/>
</dbReference>
<dbReference type="NCBIfam" id="TIGR00369">
    <property type="entry name" value="unchar_dom_1"/>
    <property type="match status" value="1"/>
</dbReference>
<dbReference type="Proteomes" id="UP000320547">
    <property type="component" value="Unassembled WGS sequence"/>
</dbReference>
<feature type="domain" description="Thioesterase" evidence="2">
    <location>
        <begin position="43"/>
        <end position="119"/>
    </location>
</feature>
<organism evidence="3 4">
    <name type="scientific">Altererythrobacter ishigakiensis</name>
    <dbReference type="NCBI Taxonomy" id="476157"/>
    <lineage>
        <taxon>Bacteria</taxon>
        <taxon>Pseudomonadati</taxon>
        <taxon>Pseudomonadota</taxon>
        <taxon>Alphaproteobacteria</taxon>
        <taxon>Sphingomonadales</taxon>
        <taxon>Erythrobacteraceae</taxon>
        <taxon>Altererythrobacter</taxon>
    </lineage>
</organism>
<sequence length="155" mass="16415">MIDKIDLQQPLYQAMGLVRIVKMDPDGSSTLEYKAREEMCHSGGVVQGGFISGWIDAAMAHAAMARHGDAIVPMSLELKVSFFAPTRPGLVIAEGWVERKGRRTEFYEGHLLAPDGTVLAKATSTILMVDAKKVQAASEAALSGAQTSASAAAPA</sequence>
<dbReference type="CDD" id="cd03443">
    <property type="entry name" value="PaaI_thioesterase"/>
    <property type="match status" value="1"/>
</dbReference>
<evidence type="ECO:0000313" key="3">
    <source>
        <dbReference type="EMBL" id="TWJ09934.1"/>
    </source>
</evidence>
<protein>
    <submittedName>
        <fullName evidence="3">Uncharacterized protein (TIGR00369 family)</fullName>
    </submittedName>
</protein>
<evidence type="ECO:0000259" key="2">
    <source>
        <dbReference type="Pfam" id="PF03061"/>
    </source>
</evidence>
<evidence type="ECO:0000313" key="4">
    <source>
        <dbReference type="Proteomes" id="UP000320547"/>
    </source>
</evidence>
<gene>
    <name evidence="3" type="ORF">JN10_1589</name>
</gene>